<dbReference type="GO" id="GO:0005829">
    <property type="term" value="C:cytosol"/>
    <property type="evidence" value="ECO:0007669"/>
    <property type="project" value="TreeGrafter"/>
</dbReference>
<dbReference type="PANTHER" id="PTHR11728">
    <property type="entry name" value="GLYCEROL-3-PHOSPHATE DEHYDROGENASE"/>
    <property type="match status" value="1"/>
</dbReference>
<evidence type="ECO:0000259" key="19">
    <source>
        <dbReference type="Pfam" id="PF07479"/>
    </source>
</evidence>
<evidence type="ECO:0000256" key="2">
    <source>
        <dbReference type="ARBA" id="ARBA00022516"/>
    </source>
</evidence>
<evidence type="ECO:0000259" key="18">
    <source>
        <dbReference type="Pfam" id="PF01210"/>
    </source>
</evidence>
<dbReference type="FunFam" id="3.40.50.720:FF:000019">
    <property type="entry name" value="Glycerol-3-phosphate dehydrogenase [NAD(P)+]"/>
    <property type="match status" value="1"/>
</dbReference>
<feature type="binding site" evidence="13">
    <location>
        <position position="40"/>
    </location>
    <ligand>
        <name>NADPH</name>
        <dbReference type="ChEBI" id="CHEBI:57783"/>
    </ligand>
</feature>
<dbReference type="Proteomes" id="UP000263642">
    <property type="component" value="Unassembled WGS sequence"/>
</dbReference>
<evidence type="ECO:0000256" key="9">
    <source>
        <dbReference type="ARBA" id="ARBA00052716"/>
    </source>
</evidence>
<feature type="binding site" evidence="13">
    <location>
        <position position="285"/>
    </location>
    <ligand>
        <name>NADPH</name>
        <dbReference type="ChEBI" id="CHEBI:57783"/>
    </ligand>
</feature>
<feature type="binding site" evidence="16">
    <location>
        <position position="91"/>
    </location>
    <ligand>
        <name>NAD(+)</name>
        <dbReference type="ChEBI" id="CHEBI:57540"/>
    </ligand>
</feature>
<organism evidence="20 21">
    <name type="scientific">Gimesia maris</name>
    <dbReference type="NCBI Taxonomy" id="122"/>
    <lineage>
        <taxon>Bacteria</taxon>
        <taxon>Pseudomonadati</taxon>
        <taxon>Planctomycetota</taxon>
        <taxon>Planctomycetia</taxon>
        <taxon>Planctomycetales</taxon>
        <taxon>Planctomycetaceae</taxon>
        <taxon>Gimesia</taxon>
    </lineage>
</organism>
<keyword evidence="4 13" id="KW-0560">Oxidoreductase</keyword>
<evidence type="ECO:0000256" key="13">
    <source>
        <dbReference type="HAMAP-Rule" id="MF_00394"/>
    </source>
</evidence>
<evidence type="ECO:0000256" key="3">
    <source>
        <dbReference type="ARBA" id="ARBA00022857"/>
    </source>
</evidence>
<gene>
    <name evidence="13" type="primary">gpsA</name>
    <name evidence="20" type="ORF">DIT97_02360</name>
</gene>
<dbReference type="EC" id="1.1.1.94" evidence="10 13"/>
<name>A0A3D3R1W6_9PLAN</name>
<keyword evidence="7 13" id="KW-0594">Phospholipid biosynthesis</keyword>
<sequence length="337" mass="35956">MKDQSFMDTKVAILGGGGMATACATLLSESSDIAVSMWVRKPEVAADMQKSRENKRLLPGVTLAESIQVTSDVDEAVSDADYLVVAIPTEFLRQALTKLAPHLKNVTPVISVIKGIEQDTFFRPSEIIADVLGPRPVVALGGPSHAEEIARRLPASVVAASGDIQLAKQTQKLFSTDRFRVYTNVDIVGVELAGALKNVIAIAAGICDGGKYGDNAKSAIMTRGLVEMNRFGSAYGAEPSTFSGLAGVGDLITTCMSPFGRNRSLGERLGLGETREEIISSMDAVAEGVNTTRSVYDLAEAKGLDMPITTEIFRVLFEGKSPEAATQTLMTRPQREE</sequence>
<feature type="binding site" evidence="13">
    <location>
        <position position="287"/>
    </location>
    <ligand>
        <name>NADPH</name>
        <dbReference type="ChEBI" id="CHEBI:57783"/>
    </ligand>
</feature>
<dbReference type="Pfam" id="PF07479">
    <property type="entry name" value="NAD_Gly3P_dh_C"/>
    <property type="match status" value="1"/>
</dbReference>
<dbReference type="PANTHER" id="PTHR11728:SF1">
    <property type="entry name" value="GLYCEROL-3-PHOSPHATE DEHYDROGENASE [NAD(+)] 2, CHLOROPLASTIC"/>
    <property type="match status" value="1"/>
</dbReference>
<dbReference type="InterPro" id="IPR013328">
    <property type="entry name" value="6PGD_dom2"/>
</dbReference>
<evidence type="ECO:0000256" key="8">
    <source>
        <dbReference type="ARBA" id="ARBA00023264"/>
    </source>
</evidence>
<evidence type="ECO:0000256" key="11">
    <source>
        <dbReference type="ARBA" id="ARBA00069372"/>
    </source>
</evidence>
<keyword evidence="6 13" id="KW-0443">Lipid metabolism</keyword>
<evidence type="ECO:0000256" key="1">
    <source>
        <dbReference type="ARBA" id="ARBA00011009"/>
    </source>
</evidence>
<dbReference type="InterPro" id="IPR006168">
    <property type="entry name" value="G3P_DH_NAD-dep"/>
</dbReference>
<evidence type="ECO:0000256" key="7">
    <source>
        <dbReference type="ARBA" id="ARBA00023209"/>
    </source>
</evidence>
<feature type="binding site" evidence="13">
    <location>
        <position position="261"/>
    </location>
    <ligand>
        <name>sn-glycerol 3-phosphate</name>
        <dbReference type="ChEBI" id="CHEBI:57597"/>
    </ligand>
</feature>
<feature type="binding site" evidence="16">
    <location>
        <position position="261"/>
    </location>
    <ligand>
        <name>NAD(+)</name>
        <dbReference type="ChEBI" id="CHEBI:57540"/>
    </ligand>
</feature>
<feature type="binding site" evidence="13">
    <location>
        <position position="262"/>
    </location>
    <ligand>
        <name>sn-glycerol 3-phosphate</name>
        <dbReference type="ChEBI" id="CHEBI:57597"/>
    </ligand>
</feature>
<feature type="binding site" evidence="13">
    <location>
        <position position="144"/>
    </location>
    <ligand>
        <name>sn-glycerol 3-phosphate</name>
        <dbReference type="ChEBI" id="CHEBI:57597"/>
    </ligand>
</feature>
<protein>
    <recommendedName>
        <fullName evidence="11 13">Glycerol-3-phosphate dehydrogenase [NAD(P)+]</fullName>
        <ecNumber evidence="10 13">1.1.1.94</ecNumber>
    </recommendedName>
    <alternativeName>
        <fullName evidence="13">NAD(P)(+)-dependent glycerol-3-phosphate dehydrogenase</fullName>
    </alternativeName>
    <alternativeName>
        <fullName evidence="12 13">NAD(P)H-dependent dihydroxyacetone-phosphate reductase</fullName>
    </alternativeName>
</protein>
<dbReference type="Gene3D" id="3.40.50.720">
    <property type="entry name" value="NAD(P)-binding Rossmann-like Domain"/>
    <property type="match status" value="1"/>
</dbReference>
<proteinExistence type="inferred from homology"/>
<dbReference type="SUPFAM" id="SSF48179">
    <property type="entry name" value="6-phosphogluconate dehydrogenase C-terminal domain-like"/>
    <property type="match status" value="1"/>
</dbReference>
<dbReference type="PRINTS" id="PR00077">
    <property type="entry name" value="GPDHDRGNASE"/>
</dbReference>
<feature type="binding site" evidence="13">
    <location>
        <position position="114"/>
    </location>
    <ligand>
        <name>NADPH</name>
        <dbReference type="ChEBI" id="CHEBI:57783"/>
    </ligand>
</feature>
<dbReference type="EMBL" id="DQAY01000019">
    <property type="protein sequence ID" value="HCO21957.1"/>
    <property type="molecule type" value="Genomic_DNA"/>
</dbReference>
<dbReference type="PROSITE" id="PS51257">
    <property type="entry name" value="PROKAR_LIPOPROTEIN"/>
    <property type="match status" value="1"/>
</dbReference>
<evidence type="ECO:0000256" key="15">
    <source>
        <dbReference type="PIRSR" id="PIRSR000114-2"/>
    </source>
</evidence>
<dbReference type="UniPathway" id="UPA00940"/>
<evidence type="ECO:0000256" key="6">
    <source>
        <dbReference type="ARBA" id="ARBA00023098"/>
    </source>
</evidence>
<dbReference type="PIRSF" id="PIRSF000114">
    <property type="entry name" value="Glycerol-3-P_dh"/>
    <property type="match status" value="1"/>
</dbReference>
<dbReference type="HAMAP" id="MF_00394">
    <property type="entry name" value="NAD_Glyc3P_dehydrog"/>
    <property type="match status" value="1"/>
</dbReference>
<dbReference type="GO" id="GO:0006650">
    <property type="term" value="P:glycerophospholipid metabolic process"/>
    <property type="evidence" value="ECO:0007669"/>
    <property type="project" value="UniProtKB-UniRule"/>
</dbReference>
<dbReference type="InterPro" id="IPR036291">
    <property type="entry name" value="NAD(P)-bd_dom_sf"/>
</dbReference>
<keyword evidence="2 13" id="KW-0444">Lipid biosynthesis</keyword>
<evidence type="ECO:0000256" key="17">
    <source>
        <dbReference type="RuleBase" id="RU000437"/>
    </source>
</evidence>
<feature type="binding site" evidence="16">
    <location>
        <position position="146"/>
    </location>
    <ligand>
        <name>NAD(+)</name>
        <dbReference type="ChEBI" id="CHEBI:57540"/>
    </ligand>
</feature>
<comment type="subcellular location">
    <subcellularLocation>
        <location evidence="13">Cytoplasm</location>
    </subcellularLocation>
</comment>
<dbReference type="InterPro" id="IPR011128">
    <property type="entry name" value="G3P_DH_NAD-dep_N"/>
</dbReference>
<dbReference type="GO" id="GO:0008654">
    <property type="term" value="P:phospholipid biosynthetic process"/>
    <property type="evidence" value="ECO:0007669"/>
    <property type="project" value="UniProtKB-KW"/>
</dbReference>
<dbReference type="Gene3D" id="1.10.1040.10">
    <property type="entry name" value="N-(1-d-carboxylethyl)-l-norvaline Dehydrogenase, domain 2"/>
    <property type="match status" value="1"/>
</dbReference>
<feature type="binding site" evidence="13">
    <location>
        <position position="114"/>
    </location>
    <ligand>
        <name>sn-glycerol 3-phosphate</name>
        <dbReference type="ChEBI" id="CHEBI:57597"/>
    </ligand>
</feature>
<evidence type="ECO:0000256" key="10">
    <source>
        <dbReference type="ARBA" id="ARBA00066687"/>
    </source>
</evidence>
<evidence type="ECO:0000256" key="12">
    <source>
        <dbReference type="ARBA" id="ARBA00080511"/>
    </source>
</evidence>
<evidence type="ECO:0000256" key="4">
    <source>
        <dbReference type="ARBA" id="ARBA00023002"/>
    </source>
</evidence>
<keyword evidence="3 13" id="KW-0521">NADP</keyword>
<accession>A0A3D3R1W6</accession>
<dbReference type="FunFam" id="1.10.1040.10:FF:000001">
    <property type="entry name" value="Glycerol-3-phosphate dehydrogenase [NAD(P)+]"/>
    <property type="match status" value="1"/>
</dbReference>
<dbReference type="SUPFAM" id="SSF51735">
    <property type="entry name" value="NAD(P)-binding Rossmann-fold domains"/>
    <property type="match status" value="1"/>
</dbReference>
<dbReference type="GO" id="GO:0046167">
    <property type="term" value="P:glycerol-3-phosphate biosynthetic process"/>
    <property type="evidence" value="ECO:0007669"/>
    <property type="project" value="UniProtKB-UniRule"/>
</dbReference>
<feature type="binding site" evidence="13">
    <location>
        <position position="250"/>
    </location>
    <ligand>
        <name>sn-glycerol 3-phosphate</name>
        <dbReference type="ChEBI" id="CHEBI:57597"/>
    </ligand>
</feature>
<dbReference type="InterPro" id="IPR008927">
    <property type="entry name" value="6-PGluconate_DH-like_C_sf"/>
</dbReference>
<feature type="binding site" evidence="13">
    <location>
        <position position="142"/>
    </location>
    <ligand>
        <name>sn-glycerol 3-phosphate</name>
        <dbReference type="ChEBI" id="CHEBI:57597"/>
    </ligand>
</feature>
<dbReference type="NCBIfam" id="NF000940">
    <property type="entry name" value="PRK00094.1-2"/>
    <property type="match status" value="1"/>
</dbReference>
<feature type="binding site" evidence="15">
    <location>
        <position position="114"/>
    </location>
    <ligand>
        <name>substrate</name>
    </ligand>
</feature>
<comment type="catalytic activity">
    <reaction evidence="9">
        <text>sn-glycerol 3-phosphate + NADP(+) = dihydroxyacetone phosphate + NADPH + H(+)</text>
        <dbReference type="Rhea" id="RHEA:11096"/>
        <dbReference type="ChEBI" id="CHEBI:15378"/>
        <dbReference type="ChEBI" id="CHEBI:57597"/>
        <dbReference type="ChEBI" id="CHEBI:57642"/>
        <dbReference type="ChEBI" id="CHEBI:57783"/>
        <dbReference type="ChEBI" id="CHEBI:58349"/>
        <dbReference type="EC" id="1.1.1.94"/>
    </reaction>
    <physiologicalReaction direction="right-to-left" evidence="9">
        <dbReference type="Rhea" id="RHEA:11098"/>
    </physiologicalReaction>
</comment>
<comment type="pathway">
    <text evidence="13">Membrane lipid metabolism; glycerophospholipid metabolism.</text>
</comment>
<evidence type="ECO:0000256" key="14">
    <source>
        <dbReference type="PIRSR" id="PIRSR000114-1"/>
    </source>
</evidence>
<keyword evidence="13" id="KW-0547">Nucleotide-binding</keyword>
<feature type="binding site" evidence="13">
    <location>
        <position position="197"/>
    </location>
    <ligand>
        <name>sn-glycerol 3-phosphate</name>
        <dbReference type="ChEBI" id="CHEBI:57597"/>
    </ligand>
</feature>
<dbReference type="GO" id="GO:0046168">
    <property type="term" value="P:glycerol-3-phosphate catabolic process"/>
    <property type="evidence" value="ECO:0007669"/>
    <property type="project" value="InterPro"/>
</dbReference>
<comment type="caution">
    <text evidence="13">Lacks conserved residue(s) required for the propagation of feature annotation.</text>
</comment>
<feature type="active site" description="Proton acceptor" evidence="13 14">
    <location>
        <position position="197"/>
    </location>
</feature>
<feature type="binding site" evidence="15">
    <location>
        <begin position="261"/>
        <end position="262"/>
    </location>
    <ligand>
        <name>substrate</name>
    </ligand>
</feature>
<feature type="binding site" evidence="13">
    <location>
        <position position="41"/>
    </location>
    <ligand>
        <name>NADPH</name>
        <dbReference type="ChEBI" id="CHEBI:57783"/>
    </ligand>
</feature>
<keyword evidence="5 13" id="KW-0520">NAD</keyword>
<dbReference type="AlphaFoldDB" id="A0A3D3R1W6"/>
<dbReference type="NCBIfam" id="NF000942">
    <property type="entry name" value="PRK00094.1-4"/>
    <property type="match status" value="1"/>
</dbReference>
<keyword evidence="13" id="KW-0963">Cytoplasm</keyword>
<feature type="domain" description="Glycerol-3-phosphate dehydrogenase NAD-dependent C-terminal" evidence="19">
    <location>
        <begin position="186"/>
        <end position="326"/>
    </location>
</feature>
<feature type="binding site" evidence="13">
    <location>
        <position position="146"/>
    </location>
    <ligand>
        <name>NADPH</name>
        <dbReference type="ChEBI" id="CHEBI:57783"/>
    </ligand>
</feature>
<comment type="caution">
    <text evidence="20">The sequence shown here is derived from an EMBL/GenBank/DDBJ whole genome shotgun (WGS) entry which is preliminary data.</text>
</comment>
<dbReference type="GO" id="GO:0141153">
    <property type="term" value="F:glycerol-3-phosphate dehydrogenase (NADP+) activity"/>
    <property type="evidence" value="ECO:0007669"/>
    <property type="project" value="RHEA"/>
</dbReference>
<comment type="function">
    <text evidence="13">Catalyzes the reduction of the glycolytic intermediate dihydroxyacetone phosphate (DHAP) to sn-glycerol 3-phosphate (G3P), the key precursor for phospholipid synthesis.</text>
</comment>
<dbReference type="GO" id="GO:0005975">
    <property type="term" value="P:carbohydrate metabolic process"/>
    <property type="evidence" value="ECO:0007669"/>
    <property type="project" value="InterPro"/>
</dbReference>
<evidence type="ECO:0000313" key="21">
    <source>
        <dbReference type="Proteomes" id="UP000263642"/>
    </source>
</evidence>
<dbReference type="InterPro" id="IPR006109">
    <property type="entry name" value="G3P_DH_NAD-dep_C"/>
</dbReference>
<dbReference type="GO" id="GO:0051287">
    <property type="term" value="F:NAD binding"/>
    <property type="evidence" value="ECO:0007669"/>
    <property type="project" value="InterPro"/>
</dbReference>
<comment type="similarity">
    <text evidence="1 13 17">Belongs to the NAD-dependent glycerol-3-phosphate dehydrogenase family.</text>
</comment>
<evidence type="ECO:0000256" key="16">
    <source>
        <dbReference type="PIRSR" id="PIRSR000114-3"/>
    </source>
</evidence>
<dbReference type="Pfam" id="PF01210">
    <property type="entry name" value="NAD_Gly3P_dh_N"/>
    <property type="match status" value="1"/>
</dbReference>
<feature type="binding site" evidence="13">
    <location>
        <position position="261"/>
    </location>
    <ligand>
        <name>NADPH</name>
        <dbReference type="ChEBI" id="CHEBI:57783"/>
    </ligand>
</feature>
<reference evidence="20 21" key="1">
    <citation type="journal article" date="2018" name="Nat. Biotechnol.">
        <title>A standardized bacterial taxonomy based on genome phylogeny substantially revises the tree of life.</title>
        <authorList>
            <person name="Parks D.H."/>
            <person name="Chuvochina M."/>
            <person name="Waite D.W."/>
            <person name="Rinke C."/>
            <person name="Skarshewski A."/>
            <person name="Chaumeil P.A."/>
            <person name="Hugenholtz P."/>
        </authorList>
    </citation>
    <scope>NUCLEOTIDE SEQUENCE [LARGE SCALE GENOMIC DNA]</scope>
    <source>
        <strain evidence="20">UBA9375</strain>
    </source>
</reference>
<comment type="catalytic activity">
    <reaction evidence="13">
        <text>sn-glycerol 3-phosphate + NAD(+) = dihydroxyacetone phosphate + NADH + H(+)</text>
        <dbReference type="Rhea" id="RHEA:11092"/>
        <dbReference type="ChEBI" id="CHEBI:15378"/>
        <dbReference type="ChEBI" id="CHEBI:57540"/>
        <dbReference type="ChEBI" id="CHEBI:57597"/>
        <dbReference type="ChEBI" id="CHEBI:57642"/>
        <dbReference type="ChEBI" id="CHEBI:57945"/>
        <dbReference type="EC" id="1.1.1.94"/>
    </reaction>
</comment>
<keyword evidence="8 13" id="KW-1208">Phospholipid metabolism</keyword>
<evidence type="ECO:0000256" key="5">
    <source>
        <dbReference type="ARBA" id="ARBA00023027"/>
    </source>
</evidence>
<evidence type="ECO:0000313" key="20">
    <source>
        <dbReference type="EMBL" id="HCO21957.1"/>
    </source>
</evidence>
<feature type="domain" description="Glycerol-3-phosphate dehydrogenase NAD-dependent N-terminal" evidence="18">
    <location>
        <begin position="10"/>
        <end position="166"/>
    </location>
</feature>
<dbReference type="GO" id="GO:0141152">
    <property type="term" value="F:glycerol-3-phosphate dehydrogenase (NAD+) activity"/>
    <property type="evidence" value="ECO:0007669"/>
    <property type="project" value="RHEA"/>
</dbReference>